<keyword evidence="3" id="KW-1003">Cell membrane</keyword>
<dbReference type="Proteomes" id="UP001209317">
    <property type="component" value="Unassembled WGS sequence"/>
</dbReference>
<keyword evidence="5 7" id="KW-1133">Transmembrane helix</keyword>
<dbReference type="PANTHER" id="PTHR33508:SF1">
    <property type="entry name" value="UPF0056 MEMBRANE PROTEIN YHCE"/>
    <property type="match status" value="1"/>
</dbReference>
<evidence type="ECO:0000256" key="3">
    <source>
        <dbReference type="ARBA" id="ARBA00022475"/>
    </source>
</evidence>
<comment type="similarity">
    <text evidence="2 7">Belongs to the UPF0056 (MarC) family.</text>
</comment>
<feature type="transmembrane region" description="Helical" evidence="7">
    <location>
        <begin position="135"/>
        <end position="156"/>
    </location>
</feature>
<proteinExistence type="inferred from homology"/>
<dbReference type="GO" id="GO:0005886">
    <property type="term" value="C:plasma membrane"/>
    <property type="evidence" value="ECO:0007669"/>
    <property type="project" value="UniProtKB-SubCell"/>
</dbReference>
<dbReference type="EMBL" id="JAOTPL010000015">
    <property type="protein sequence ID" value="MCU7694885.1"/>
    <property type="molecule type" value="Genomic_DNA"/>
</dbReference>
<dbReference type="AlphaFoldDB" id="A0AAE3IMP1"/>
<feature type="transmembrane region" description="Helical" evidence="7">
    <location>
        <begin position="72"/>
        <end position="91"/>
    </location>
</feature>
<evidence type="ECO:0000313" key="8">
    <source>
        <dbReference type="EMBL" id="MCU7694885.1"/>
    </source>
</evidence>
<gene>
    <name evidence="8" type="ORF">OD355_10195</name>
</gene>
<feature type="transmembrane region" description="Helical" evidence="7">
    <location>
        <begin position="168"/>
        <end position="185"/>
    </location>
</feature>
<evidence type="ECO:0000256" key="2">
    <source>
        <dbReference type="ARBA" id="ARBA00009784"/>
    </source>
</evidence>
<dbReference type="InterPro" id="IPR002771">
    <property type="entry name" value="Multi_antbiot-R_MarC"/>
</dbReference>
<comment type="subcellular location">
    <subcellularLocation>
        <location evidence="1 7">Cell membrane</location>
        <topology evidence="1 7">Multi-pass membrane protein</topology>
    </subcellularLocation>
</comment>
<dbReference type="Pfam" id="PF01914">
    <property type="entry name" value="MarC"/>
    <property type="match status" value="1"/>
</dbReference>
<dbReference type="PANTHER" id="PTHR33508">
    <property type="entry name" value="UPF0056 MEMBRANE PROTEIN YHCE"/>
    <property type="match status" value="1"/>
</dbReference>
<feature type="transmembrane region" description="Helical" evidence="7">
    <location>
        <begin position="43"/>
        <end position="66"/>
    </location>
</feature>
<accession>A0AAE3IMP1</accession>
<sequence length="197" mass="21366">MNFTLGNMLSISFTLFAVIDAMGSIPLFISIKRKSGGELDVKRIIFFSGLIMIAFLFLGSQILKMLGVDVKSFAVAGSIVLFLFGFEMISGHEVFKGDGDKRLGAIVPIAFPLIAGSATLTTIISFKAIYSELEILGGILINLIFAYLVLTSLKWFEKMLGPGGINAVRKFFGVILIAIAVKMFGENIDVFSASFNK</sequence>
<keyword evidence="4 7" id="KW-0812">Transmembrane</keyword>
<protein>
    <recommendedName>
        <fullName evidence="7">UPF0056 membrane protein</fullName>
    </recommendedName>
</protein>
<dbReference type="RefSeq" id="WP_263038370.1">
    <property type="nucleotide sequence ID" value="NZ_JAOTPL010000015.1"/>
</dbReference>
<evidence type="ECO:0000256" key="6">
    <source>
        <dbReference type="ARBA" id="ARBA00023136"/>
    </source>
</evidence>
<evidence type="ECO:0000256" key="4">
    <source>
        <dbReference type="ARBA" id="ARBA00022692"/>
    </source>
</evidence>
<evidence type="ECO:0000256" key="7">
    <source>
        <dbReference type="RuleBase" id="RU362048"/>
    </source>
</evidence>
<feature type="transmembrane region" description="Helical" evidence="7">
    <location>
        <begin position="12"/>
        <end position="31"/>
    </location>
</feature>
<feature type="transmembrane region" description="Helical" evidence="7">
    <location>
        <begin position="103"/>
        <end position="129"/>
    </location>
</feature>
<keyword evidence="9" id="KW-1185">Reference proteome</keyword>
<keyword evidence="6 7" id="KW-0472">Membrane</keyword>
<reference evidence="8" key="1">
    <citation type="submission" date="2022-10" db="EMBL/GenBank/DDBJ databases">
        <authorList>
            <person name="Kim H.S."/>
            <person name="Kim J.-S."/>
            <person name="Suh M.K."/>
            <person name="Eom M.K."/>
            <person name="Lee J.-S."/>
        </authorList>
    </citation>
    <scope>NUCLEOTIDE SEQUENCE</scope>
    <source>
        <strain evidence="8">LIP-5</strain>
    </source>
</reference>
<organism evidence="8 9">
    <name type="scientific">Haoranjiania flava</name>
    <dbReference type="NCBI Taxonomy" id="1856322"/>
    <lineage>
        <taxon>Bacteria</taxon>
        <taxon>Pseudomonadati</taxon>
        <taxon>Bacteroidota</taxon>
        <taxon>Chitinophagia</taxon>
        <taxon>Chitinophagales</taxon>
        <taxon>Chitinophagaceae</taxon>
        <taxon>Haoranjiania</taxon>
    </lineage>
</organism>
<evidence type="ECO:0000256" key="1">
    <source>
        <dbReference type="ARBA" id="ARBA00004651"/>
    </source>
</evidence>
<name>A0AAE3IMP1_9BACT</name>
<evidence type="ECO:0000256" key="5">
    <source>
        <dbReference type="ARBA" id="ARBA00022989"/>
    </source>
</evidence>
<evidence type="ECO:0000313" key="9">
    <source>
        <dbReference type="Proteomes" id="UP001209317"/>
    </source>
</evidence>
<comment type="caution">
    <text evidence="8">The sequence shown here is derived from an EMBL/GenBank/DDBJ whole genome shotgun (WGS) entry which is preliminary data.</text>
</comment>